<keyword evidence="5 12" id="KW-0460">Magnesium</keyword>
<dbReference type="InterPro" id="IPR009014">
    <property type="entry name" value="Transketo_C/PFOR_II"/>
</dbReference>
<dbReference type="SMART" id="SM00861">
    <property type="entry name" value="Transket_pyr"/>
    <property type="match status" value="1"/>
</dbReference>
<evidence type="ECO:0000256" key="10">
    <source>
        <dbReference type="PIRSR" id="PIRSR605478-2"/>
    </source>
</evidence>
<comment type="catalytic activity">
    <reaction evidence="7">
        <text>D-sedoheptulose 7-phosphate + D-glyceraldehyde 3-phosphate = aldehydo-D-ribose 5-phosphate + D-xylulose 5-phosphate</text>
        <dbReference type="Rhea" id="RHEA:10508"/>
        <dbReference type="ChEBI" id="CHEBI:57483"/>
        <dbReference type="ChEBI" id="CHEBI:57737"/>
        <dbReference type="ChEBI" id="CHEBI:58273"/>
        <dbReference type="ChEBI" id="CHEBI:59776"/>
        <dbReference type="EC" id="2.2.1.1"/>
    </reaction>
</comment>
<feature type="binding site" evidence="11">
    <location>
        <position position="200"/>
    </location>
    <ligand>
        <name>thiamine diphosphate</name>
        <dbReference type="ChEBI" id="CHEBI:58937"/>
    </ligand>
</feature>
<dbReference type="GO" id="GO:0005829">
    <property type="term" value="C:cytosol"/>
    <property type="evidence" value="ECO:0007669"/>
    <property type="project" value="TreeGrafter"/>
</dbReference>
<keyword evidence="3" id="KW-0808">Transferase</keyword>
<evidence type="ECO:0000256" key="6">
    <source>
        <dbReference type="ARBA" id="ARBA00023052"/>
    </source>
</evidence>
<feature type="binding site" evidence="11">
    <location>
        <position position="275"/>
    </location>
    <ligand>
        <name>thiamine diphosphate</name>
        <dbReference type="ChEBI" id="CHEBI:58937"/>
    </ligand>
</feature>
<feature type="binding site" evidence="10">
    <location>
        <position position="275"/>
    </location>
    <ligand>
        <name>substrate</name>
    </ligand>
</feature>
<dbReference type="EMBL" id="MIGZ01000172">
    <property type="protein sequence ID" value="ODQ85647.1"/>
    <property type="molecule type" value="Genomic_DNA"/>
</dbReference>
<dbReference type="CDD" id="cd07033">
    <property type="entry name" value="TPP_PYR_DXS_TK_like"/>
    <property type="match status" value="1"/>
</dbReference>
<organism evidence="15 16">
    <name type="scientific">Mycolicibacterium holsaticum</name>
    <dbReference type="NCBI Taxonomy" id="152142"/>
    <lineage>
        <taxon>Bacteria</taxon>
        <taxon>Bacillati</taxon>
        <taxon>Actinomycetota</taxon>
        <taxon>Actinomycetes</taxon>
        <taxon>Mycobacteriales</taxon>
        <taxon>Mycobacteriaceae</taxon>
        <taxon>Mycolicibacterium</taxon>
    </lineage>
</organism>
<feature type="active site" description="Proton donor" evidence="9">
    <location>
        <position position="423"/>
    </location>
</feature>
<dbReference type="PROSITE" id="PS00801">
    <property type="entry name" value="TRANSKETOLASE_1"/>
    <property type="match status" value="1"/>
</dbReference>
<dbReference type="GO" id="GO:0006098">
    <property type="term" value="P:pentose-phosphate shunt"/>
    <property type="evidence" value="ECO:0007669"/>
    <property type="project" value="TreeGrafter"/>
</dbReference>
<feature type="binding site" evidence="10">
    <location>
        <position position="481"/>
    </location>
    <ligand>
        <name>substrate</name>
    </ligand>
</feature>
<dbReference type="Pfam" id="PF00456">
    <property type="entry name" value="Transketolase_N"/>
    <property type="match status" value="1"/>
</dbReference>
<feature type="binding site" evidence="10">
    <location>
        <position position="397"/>
    </location>
    <ligand>
        <name>substrate</name>
    </ligand>
</feature>
<evidence type="ECO:0000313" key="16">
    <source>
        <dbReference type="Proteomes" id="UP000094243"/>
    </source>
</evidence>
<dbReference type="GO" id="GO:0000287">
    <property type="term" value="F:magnesium ion binding"/>
    <property type="evidence" value="ECO:0007669"/>
    <property type="project" value="UniProtKB-ARBA"/>
</dbReference>
<dbReference type="AlphaFoldDB" id="A0A1E3R897"/>
<dbReference type="PANTHER" id="PTHR43522">
    <property type="entry name" value="TRANSKETOLASE"/>
    <property type="match status" value="1"/>
</dbReference>
<dbReference type="Gene3D" id="3.40.50.920">
    <property type="match status" value="1"/>
</dbReference>
<dbReference type="OrthoDB" id="8732661at2"/>
<dbReference type="InterPro" id="IPR005478">
    <property type="entry name" value="Transketolase_bac-like"/>
</dbReference>
<dbReference type="CDD" id="cd02012">
    <property type="entry name" value="TPP_TK"/>
    <property type="match status" value="1"/>
</dbReference>
<proteinExistence type="inferred from homology"/>
<evidence type="ECO:0000256" key="7">
    <source>
        <dbReference type="ARBA" id="ARBA00049473"/>
    </source>
</evidence>
<dbReference type="Proteomes" id="UP000094243">
    <property type="component" value="Unassembled WGS sequence"/>
</dbReference>
<feature type="binding site" evidence="10">
    <location>
        <position position="41"/>
    </location>
    <ligand>
        <name>substrate</name>
    </ligand>
</feature>
<comment type="similarity">
    <text evidence="1">Belongs to the transketolase family.</text>
</comment>
<feature type="binding site" evidence="11">
    <location>
        <position position="449"/>
    </location>
    <ligand>
        <name>thiamine diphosphate</name>
        <dbReference type="ChEBI" id="CHEBI:58937"/>
    </ligand>
</feature>
<dbReference type="InterPro" id="IPR049557">
    <property type="entry name" value="Transketolase_CS"/>
</dbReference>
<dbReference type="GO" id="GO:0004802">
    <property type="term" value="F:transketolase activity"/>
    <property type="evidence" value="ECO:0007669"/>
    <property type="project" value="UniProtKB-UniRule"/>
</dbReference>
<dbReference type="RefSeq" id="WP_069407308.1">
    <property type="nucleotide sequence ID" value="NZ_MIGZ01000172.1"/>
</dbReference>
<feature type="binding site" evidence="10">
    <location>
        <position position="485"/>
    </location>
    <ligand>
        <name>substrate</name>
    </ligand>
</feature>
<protein>
    <recommendedName>
        <fullName evidence="2 8">Transketolase</fullName>
        <ecNumber evidence="2 8">2.2.1.1</ecNumber>
    </recommendedName>
</protein>
<evidence type="ECO:0000256" key="13">
    <source>
        <dbReference type="PIRSR" id="PIRSR605478-5"/>
    </source>
</evidence>
<evidence type="ECO:0000256" key="5">
    <source>
        <dbReference type="ARBA" id="ARBA00022842"/>
    </source>
</evidence>
<feature type="binding site" evidence="11">
    <location>
        <begin position="129"/>
        <end position="131"/>
    </location>
    <ligand>
        <name>thiamine diphosphate</name>
        <dbReference type="ChEBI" id="CHEBI:58937"/>
    </ligand>
</feature>
<accession>A0A1E3R897</accession>
<feature type="site" description="Important for catalytic activity" evidence="13">
    <location>
        <position position="275"/>
    </location>
</feature>
<evidence type="ECO:0000256" key="11">
    <source>
        <dbReference type="PIRSR" id="PIRSR605478-3"/>
    </source>
</evidence>
<dbReference type="InterPro" id="IPR005475">
    <property type="entry name" value="Transketolase-like_Pyr-bd"/>
</dbReference>
<dbReference type="InterPro" id="IPR005474">
    <property type="entry name" value="Transketolase_N"/>
</dbReference>
<feature type="binding site" evidence="12">
    <location>
        <position position="202"/>
    </location>
    <ligand>
        <name>Mg(2+)</name>
        <dbReference type="ChEBI" id="CHEBI:18420"/>
    </ligand>
</feature>
<evidence type="ECO:0000256" key="2">
    <source>
        <dbReference type="ARBA" id="ARBA00013152"/>
    </source>
</evidence>
<evidence type="ECO:0000256" key="4">
    <source>
        <dbReference type="ARBA" id="ARBA00022723"/>
    </source>
</evidence>
<comment type="cofactor">
    <cofactor evidence="11">
        <name>thiamine diphosphate</name>
        <dbReference type="ChEBI" id="CHEBI:58937"/>
    </cofactor>
    <text evidence="11">Binds 1 thiamine pyrophosphate per subunit. During the reaction, the substrate forms a covalent intermediate with the cofactor.</text>
</comment>
<dbReference type="InterPro" id="IPR055152">
    <property type="entry name" value="Transketolase-like_C_2"/>
</dbReference>
<keyword evidence="16" id="KW-1185">Reference proteome</keyword>
<evidence type="ECO:0000313" key="15">
    <source>
        <dbReference type="EMBL" id="ODQ85647.1"/>
    </source>
</evidence>
<feature type="binding site" evidence="11">
    <location>
        <position position="171"/>
    </location>
    <ligand>
        <name>thiamine diphosphate</name>
        <dbReference type="ChEBI" id="CHEBI:58937"/>
    </ligand>
</feature>
<comment type="caution">
    <text evidence="15">The sequence shown here is derived from an EMBL/GenBank/DDBJ whole genome shotgun (WGS) entry which is preliminary data.</text>
</comment>
<evidence type="ECO:0000259" key="14">
    <source>
        <dbReference type="SMART" id="SM00861"/>
    </source>
</evidence>
<keyword evidence="4 12" id="KW-0479">Metal-binding</keyword>
<evidence type="ECO:0000256" key="3">
    <source>
        <dbReference type="ARBA" id="ARBA00022679"/>
    </source>
</evidence>
<feature type="binding site" evidence="10">
    <location>
        <position position="473"/>
    </location>
    <ligand>
        <name>substrate</name>
    </ligand>
</feature>
<evidence type="ECO:0000256" key="8">
    <source>
        <dbReference type="NCBIfam" id="TIGR00232"/>
    </source>
</evidence>
<evidence type="ECO:0000256" key="12">
    <source>
        <dbReference type="PIRSR" id="PIRSR605478-4"/>
    </source>
</evidence>
<dbReference type="Gene3D" id="3.40.50.970">
    <property type="match status" value="2"/>
</dbReference>
<dbReference type="NCBIfam" id="TIGR00232">
    <property type="entry name" value="tktlase_bact"/>
    <property type="match status" value="1"/>
</dbReference>
<dbReference type="EC" id="2.2.1.1" evidence="2 8"/>
<feature type="binding site" evidence="12">
    <location>
        <position position="200"/>
    </location>
    <ligand>
        <name>Mg(2+)</name>
        <dbReference type="ChEBI" id="CHEBI:18420"/>
    </ligand>
</feature>
<name>A0A1E3R897_9MYCO</name>
<feature type="site" description="Important for catalytic activity" evidence="13">
    <location>
        <position position="41"/>
    </location>
</feature>
<feature type="binding site" evidence="11">
    <location>
        <position position="81"/>
    </location>
    <ligand>
        <name>thiamine diphosphate</name>
        <dbReference type="ChEBI" id="CHEBI:58937"/>
    </ligand>
</feature>
<keyword evidence="6 11" id="KW-0786">Thiamine pyrophosphate</keyword>
<feature type="binding site" evidence="12">
    <location>
        <position position="170"/>
    </location>
    <ligand>
        <name>Mg(2+)</name>
        <dbReference type="ChEBI" id="CHEBI:18420"/>
    </ligand>
</feature>
<dbReference type="FunFam" id="3.40.50.970:FF:000004">
    <property type="entry name" value="Transketolase"/>
    <property type="match status" value="1"/>
</dbReference>
<gene>
    <name evidence="15" type="ORF">BHQ17_22455</name>
</gene>
<dbReference type="FunFam" id="3.40.50.970:FF:000003">
    <property type="entry name" value="Transketolase"/>
    <property type="match status" value="1"/>
</dbReference>
<comment type="cofactor">
    <cofactor evidence="12">
        <name>Mg(2+)</name>
        <dbReference type="ChEBI" id="CHEBI:18420"/>
    </cofactor>
    <text evidence="12">Binds 1 Mg(2+) ion per subunit. Can also utilize other divalent metal cations, such as Ca(2+), Mn(2+) and Co(2+).</text>
</comment>
<feature type="domain" description="Transketolase-like pyrimidine-binding" evidence="14">
    <location>
        <begin position="367"/>
        <end position="537"/>
    </location>
</feature>
<dbReference type="PANTHER" id="PTHR43522:SF2">
    <property type="entry name" value="TRANSKETOLASE 1-RELATED"/>
    <property type="match status" value="1"/>
</dbReference>
<evidence type="ECO:0000256" key="1">
    <source>
        <dbReference type="ARBA" id="ARBA00007131"/>
    </source>
</evidence>
<feature type="binding site" evidence="10">
    <location>
        <position position="532"/>
    </location>
    <ligand>
        <name>substrate</name>
    </ligand>
</feature>
<sequence>MTTAPSTPDETRSQSEELDQLAINTLRFLAADGVQAANSGHPGLPLGAAPIAWTLWARHLRHDPANPLWPDRDRFVLSAGHGSMLLYALLNVFGYDLPIDQLRRFRQLGSQTPGHPEYGHTPGVETTTGPLGQGLANAVGMALAERMLAARCNTADHTVVDHRTWVLAGDGDLMEGISHEAVSLAGRLRLSKLTVIFDDNDITIDGPATQSCADDVEGRFVACGWQVLAVEDGNDVRALDEAFTAARDQDRPTFIRVKTTIGYGAPGIEGTPKAHGSPLGADTIATMRNRLDWPDVPFHVPLAVGAIAAATAANGAVAYADWSTEHERWQASHPALAADFPLDAVPEPADIGVLTALADEAMPGGKTATRKASGAALNALSATYPGLVGGSADLAGSTNTVIPGGFVGPDDYAGRTIHFGVREHAMAAVMNGIALHGGLRPFGSTFLVFADYLRPALRLSALMKLPVIYVFTHDSVYVGEDGPTHQPIEQIESLRLIPGLTVLRPADAAETTLAWQLAAANTAGPTALVLSRQDLPILGGAGLDDIRRYGSRTVKYAGTRPDVILAASGSEVALALDAADILAGRGVKATVASVMWREKLDSVMVEATYSFPDAPIVWIEAGVSTGWRALAGPRDTVIGIQRFGASGPGAEVAAHLGLTPTAVADAAMGRRA</sequence>
<dbReference type="InterPro" id="IPR029061">
    <property type="entry name" value="THDP-binding"/>
</dbReference>
<dbReference type="Pfam" id="PF22613">
    <property type="entry name" value="Transketolase_C_1"/>
    <property type="match status" value="1"/>
</dbReference>
<feature type="binding site" evidence="10">
    <location>
        <position position="370"/>
    </location>
    <ligand>
        <name>substrate</name>
    </ligand>
</feature>
<dbReference type="SUPFAM" id="SSF52922">
    <property type="entry name" value="TK C-terminal domain-like"/>
    <property type="match status" value="1"/>
</dbReference>
<dbReference type="InterPro" id="IPR033247">
    <property type="entry name" value="Transketolase_fam"/>
</dbReference>
<reference evidence="16" key="1">
    <citation type="submission" date="2016-09" db="EMBL/GenBank/DDBJ databases">
        <authorList>
            <person name="Greninger A.L."/>
            <person name="Jerome K.R."/>
            <person name="Mcnair B."/>
            <person name="Wallis C."/>
            <person name="Fang F."/>
        </authorList>
    </citation>
    <scope>NUCLEOTIDE SEQUENCE [LARGE SCALE GENOMIC DNA]</scope>
    <source>
        <strain evidence="16">M7</strain>
    </source>
</reference>
<evidence type="ECO:0000256" key="9">
    <source>
        <dbReference type="PIRSR" id="PIRSR605478-1"/>
    </source>
</evidence>
<dbReference type="SUPFAM" id="SSF52518">
    <property type="entry name" value="Thiamin diphosphate-binding fold (THDP-binding)"/>
    <property type="match status" value="2"/>
</dbReference>
<dbReference type="Pfam" id="PF02779">
    <property type="entry name" value="Transket_pyr"/>
    <property type="match status" value="1"/>
</dbReference>